<dbReference type="InterPro" id="IPR011047">
    <property type="entry name" value="Quinoprotein_ADH-like_sf"/>
</dbReference>
<keyword evidence="1 2" id="KW-0732">Signal</keyword>
<dbReference type="Gene3D" id="2.130.10.10">
    <property type="entry name" value="YVTN repeat-like/Quinoprotein amine dehydrogenase"/>
    <property type="match status" value="2"/>
</dbReference>
<dbReference type="Pfam" id="PF21544">
    <property type="entry name" value="PorZ_N_b_propeller"/>
    <property type="match status" value="1"/>
</dbReference>
<reference evidence="5" key="1">
    <citation type="submission" date="2016-11" db="EMBL/GenBank/DDBJ databases">
        <authorList>
            <person name="Varghese N."/>
            <person name="Submissions S."/>
        </authorList>
    </citation>
    <scope>NUCLEOTIDE SEQUENCE [LARGE SCALE GENOMIC DNA]</scope>
    <source>
        <strain evidence="5">DSM 100572</strain>
    </source>
</reference>
<protein>
    <submittedName>
        <fullName evidence="4">Por secretion system C-terminal sorting domain-containing protein</fullName>
    </submittedName>
</protein>
<dbReference type="SUPFAM" id="SSF101898">
    <property type="entry name" value="NHL repeat"/>
    <property type="match status" value="1"/>
</dbReference>
<organism evidence="4 5">
    <name type="scientific">Wenyingzhuangia marina</name>
    <dbReference type="NCBI Taxonomy" id="1195760"/>
    <lineage>
        <taxon>Bacteria</taxon>
        <taxon>Pseudomonadati</taxon>
        <taxon>Bacteroidota</taxon>
        <taxon>Flavobacteriia</taxon>
        <taxon>Flavobacteriales</taxon>
        <taxon>Flavobacteriaceae</taxon>
        <taxon>Wenyingzhuangia</taxon>
    </lineage>
</organism>
<proteinExistence type="predicted"/>
<dbReference type="Pfam" id="PF07494">
    <property type="entry name" value="Reg_prop"/>
    <property type="match status" value="1"/>
</dbReference>
<dbReference type="Gene3D" id="2.60.40.4070">
    <property type="match status" value="1"/>
</dbReference>
<dbReference type="SUPFAM" id="SSF50998">
    <property type="entry name" value="Quinoprotein alcohol dehydrogenase-like"/>
    <property type="match status" value="1"/>
</dbReference>
<dbReference type="InterPro" id="IPR048954">
    <property type="entry name" value="PorZ_N"/>
</dbReference>
<feature type="domain" description="PorZ N-terminal beta-propeller" evidence="3">
    <location>
        <begin position="44"/>
        <end position="200"/>
    </location>
</feature>
<dbReference type="InterPro" id="IPR026444">
    <property type="entry name" value="Secre_tail"/>
</dbReference>
<evidence type="ECO:0000259" key="3">
    <source>
        <dbReference type="Pfam" id="PF21544"/>
    </source>
</evidence>
<dbReference type="STRING" id="1195760.SAMN05444281_0543"/>
<evidence type="ECO:0000313" key="4">
    <source>
        <dbReference type="EMBL" id="SHH42439.1"/>
    </source>
</evidence>
<dbReference type="InterPro" id="IPR011110">
    <property type="entry name" value="Reg_prop"/>
</dbReference>
<evidence type="ECO:0000256" key="2">
    <source>
        <dbReference type="SAM" id="SignalP"/>
    </source>
</evidence>
<dbReference type="Proteomes" id="UP000184109">
    <property type="component" value="Unassembled WGS sequence"/>
</dbReference>
<evidence type="ECO:0000313" key="5">
    <source>
        <dbReference type="Proteomes" id="UP000184109"/>
    </source>
</evidence>
<evidence type="ECO:0000256" key="1">
    <source>
        <dbReference type="ARBA" id="ARBA00022729"/>
    </source>
</evidence>
<dbReference type="OrthoDB" id="9807410at2"/>
<accession>A0A1M5SVC3</accession>
<dbReference type="InterPro" id="IPR015943">
    <property type="entry name" value="WD40/YVTN_repeat-like_dom_sf"/>
</dbReference>
<dbReference type="RefSeq" id="WP_073118132.1">
    <property type="nucleotide sequence ID" value="NZ_BMEN01000001.1"/>
</dbReference>
<keyword evidence="5" id="KW-1185">Reference proteome</keyword>
<feature type="chain" id="PRO_5012816104" evidence="2">
    <location>
        <begin position="18"/>
        <end position="779"/>
    </location>
</feature>
<dbReference type="NCBIfam" id="TIGR04183">
    <property type="entry name" value="Por_Secre_tail"/>
    <property type="match status" value="1"/>
</dbReference>
<sequence length="779" mass="86918">MRYLLSFLFCFTSIVFAQKDYSNQWQDLYSYNDVKDFTIVGNKLYSISNNAMFIYDLDTEEIHKFSSVNGLSGTTTSSISFDELSESIIIGYESGLVEIIDAENNVIPVTGIKDNLILVDKIVKGAYRSQNQLYLYGDFGIIELNIENFEFGDTYKLSTTSSSYFVNDIVVENNILYAATNNGLYNINLSSNPVDFMNWTMIANGNISNLLSLNDEVYFSKGVNVFEISNPQTSIITTSKNILDLSIDQSTSELIVTMSNLVELYEISTYSKADEIDLNEALDYSFTTTKAIINNDQVFVNTSDFGVLKTSLTDKKNYIELHPDGPSANDIFSITVTGNQKWVVYGGHNASYNQLEKTSNIDYFVNNKWNYLTYDQFSNTRDCVKAIVDPVDNTRVLVASVEEGIVELNNYKFKQKWLKSNSILPGNAFANETWIGNMIVDKNDIIWTANSQASNDYFFTSYNGRKEGADRWESNIDFTDKVRGKFIRGFNKMYVDQNNNVYAASARSGLFVFNANPIEDDTKRDITILNDLANNAQLPSNYVFSVVVDENERIWIGTGLGLVVFNDYDNLFSATKRPATTLIIEENGAPREFLADTQVNDIIIDLAGNKWFATQGAGVFQTSSDGQTTHNIFNISNSPLPSDNVIDLELDETTGEIYMVTEKGTLAYDSKNEPFGTSITSVIAYPNPAIRNQTGHEIITIVAKDGNGIPDGTNVKIMDVSGRLVYETNVNQSNQSFGGKVVWDKTNLRGNPVVSGVYIVLLSSQDGSETTTAKIAIVN</sequence>
<gene>
    <name evidence="4" type="ORF">SAMN05444281_0543</name>
</gene>
<dbReference type="EMBL" id="FQXQ01000001">
    <property type="protein sequence ID" value="SHH42439.1"/>
    <property type="molecule type" value="Genomic_DNA"/>
</dbReference>
<dbReference type="AlphaFoldDB" id="A0A1M5SVC3"/>
<name>A0A1M5SVC3_9FLAO</name>
<feature type="signal peptide" evidence="2">
    <location>
        <begin position="1"/>
        <end position="17"/>
    </location>
</feature>